<feature type="coiled-coil region" evidence="1">
    <location>
        <begin position="255"/>
        <end position="282"/>
    </location>
</feature>
<dbReference type="GeneID" id="92032655"/>
<evidence type="ECO:0000313" key="3">
    <source>
        <dbReference type="EMBL" id="KAK7539678.1"/>
    </source>
</evidence>
<evidence type="ECO:0000313" key="4">
    <source>
        <dbReference type="Proteomes" id="UP001360953"/>
    </source>
</evidence>
<accession>A0ABR1LWV1</accession>
<evidence type="ECO:0000256" key="1">
    <source>
        <dbReference type="SAM" id="Coils"/>
    </source>
</evidence>
<name>A0ABR1LWV1_9PEZI</name>
<feature type="region of interest" description="Disordered" evidence="2">
    <location>
        <begin position="353"/>
        <end position="379"/>
    </location>
</feature>
<gene>
    <name evidence="3" type="ORF">J3D65DRAFT_619410</name>
</gene>
<keyword evidence="1" id="KW-0175">Coiled coil</keyword>
<dbReference type="EMBL" id="JBBPEH010000004">
    <property type="protein sequence ID" value="KAK7539678.1"/>
    <property type="molecule type" value="Genomic_DNA"/>
</dbReference>
<dbReference type="RefSeq" id="XP_066656949.1">
    <property type="nucleotide sequence ID" value="XM_066799749.1"/>
</dbReference>
<organism evidence="3 4">
    <name type="scientific">Phyllosticta citribraziliensis</name>
    <dbReference type="NCBI Taxonomy" id="989973"/>
    <lineage>
        <taxon>Eukaryota</taxon>
        <taxon>Fungi</taxon>
        <taxon>Dikarya</taxon>
        <taxon>Ascomycota</taxon>
        <taxon>Pezizomycotina</taxon>
        <taxon>Dothideomycetes</taxon>
        <taxon>Dothideomycetes incertae sedis</taxon>
        <taxon>Botryosphaeriales</taxon>
        <taxon>Phyllostictaceae</taxon>
        <taxon>Phyllosticta</taxon>
    </lineage>
</organism>
<evidence type="ECO:0000256" key="2">
    <source>
        <dbReference type="SAM" id="MobiDB-lite"/>
    </source>
</evidence>
<proteinExistence type="predicted"/>
<keyword evidence="4" id="KW-1185">Reference proteome</keyword>
<reference evidence="3 4" key="1">
    <citation type="submission" date="2024-04" db="EMBL/GenBank/DDBJ databases">
        <title>Phyllosticta paracitricarpa is synonymous to the EU quarantine fungus P. citricarpa based on phylogenomic analyses.</title>
        <authorList>
            <consortium name="Lawrence Berkeley National Laboratory"/>
            <person name="Van ingen-buijs V.A."/>
            <person name="Van westerhoven A.C."/>
            <person name="Haridas S."/>
            <person name="Skiadas P."/>
            <person name="Martin F."/>
            <person name="Groenewald J.Z."/>
            <person name="Crous P.W."/>
            <person name="Seidl M.F."/>
        </authorList>
    </citation>
    <scope>NUCLEOTIDE SEQUENCE [LARGE SCALE GENOMIC DNA]</scope>
    <source>
        <strain evidence="3 4">CPC 17464</strain>
    </source>
</reference>
<dbReference type="Proteomes" id="UP001360953">
    <property type="component" value="Unassembled WGS sequence"/>
</dbReference>
<sequence length="519" mass="57708">MADSEALNHLLAVLRERRIPLTRDDVQWAFESVKTRDDAVAWVDQYLQQNTLLSKEELDLYEKLCEKDPSLRNKNDLKNIQPILDDDLRAAITALEASTANILQQTKTLEAQMDALRELQKQEAEPGIELRRRMEERKQKYAAEKAQVDFAIEGLTDAITERVTSFSKQSKASAHSVSSLAGERFASDDRKFGALGELSKKLDGAANGSSEKKEVEQLGNALVSLRCASIRTRVDRIFQERLRSASRKNVPDRTLEQAQAEKGALKEELETLHAEIQSVAEMSVDHEFRGPINASIEQSQTQQQRLQQRWLDYILSTVEYMTHRLSHLCTHATDLRAFHATLTEISDLYITTMQSTAPPPPLSLPSSSSPSKSRGKDTATRVVELSKATEELLRHLDMSIPAPGKTTPAQARQSLAESTLERQNRLLLHQSATQAAVVKSIGQAVGNGNLEMQELLGALLANSEFKDLSLGNRRVVRGIEGLEVGIGDVSSYMPGLGERMDLAGSREGRAFVERWAGDV</sequence>
<comment type="caution">
    <text evidence="3">The sequence shown here is derived from an EMBL/GenBank/DDBJ whole genome shotgun (WGS) entry which is preliminary data.</text>
</comment>
<protein>
    <submittedName>
        <fullName evidence="3">Uncharacterized protein</fullName>
    </submittedName>
</protein>